<dbReference type="PANTHER" id="PTHR46008:SF2">
    <property type="entry name" value="LEAF RUST 10 DISEASE-RESISTANCE LOCUS RECEPTOR-LIKE PROTEIN KINASE-LIKE 1.4"/>
    <property type="match status" value="1"/>
</dbReference>
<keyword evidence="11 17" id="KW-0472">Membrane</keyword>
<evidence type="ECO:0000256" key="5">
    <source>
        <dbReference type="ARBA" id="ARBA00022692"/>
    </source>
</evidence>
<dbReference type="InterPro" id="IPR008271">
    <property type="entry name" value="Ser/Thr_kinase_AS"/>
</dbReference>
<evidence type="ECO:0000256" key="3">
    <source>
        <dbReference type="ARBA" id="ARBA00022527"/>
    </source>
</evidence>
<dbReference type="Gene3D" id="3.30.200.20">
    <property type="entry name" value="Phosphorylase Kinase, domain 1"/>
    <property type="match status" value="1"/>
</dbReference>
<feature type="domain" description="Protein kinase" evidence="18">
    <location>
        <begin position="639"/>
        <end position="918"/>
    </location>
</feature>
<name>A0A9Q1K4E0_9CARY</name>
<keyword evidence="6" id="KW-0732">Signal</keyword>
<feature type="compositionally biased region" description="Low complexity" evidence="16">
    <location>
        <begin position="602"/>
        <end position="612"/>
    </location>
</feature>
<keyword evidence="7 15" id="KW-0547">Nucleotide-binding</keyword>
<proteinExistence type="predicted"/>
<dbReference type="Pfam" id="PF14380">
    <property type="entry name" value="WAK_assoc"/>
    <property type="match status" value="2"/>
</dbReference>
<dbReference type="Gene3D" id="1.10.510.10">
    <property type="entry name" value="Transferase(Phosphotransferase) domain 1"/>
    <property type="match status" value="1"/>
</dbReference>
<feature type="compositionally biased region" description="Low complexity" evidence="16">
    <location>
        <begin position="572"/>
        <end position="588"/>
    </location>
</feature>
<dbReference type="InterPro" id="IPR025287">
    <property type="entry name" value="WAK_GUB"/>
</dbReference>
<dbReference type="GO" id="GO:0004674">
    <property type="term" value="F:protein serine/threonine kinase activity"/>
    <property type="evidence" value="ECO:0007669"/>
    <property type="project" value="UniProtKB-KW"/>
</dbReference>
<accession>A0A9Q1K4E0</accession>
<comment type="subcellular location">
    <subcellularLocation>
        <location evidence="1">Membrane</location>
        <topology evidence="1">Single-pass membrane protein</topology>
    </subcellularLocation>
</comment>
<keyword evidence="20" id="KW-1185">Reference proteome</keyword>
<keyword evidence="4" id="KW-0808">Transferase</keyword>
<feature type="binding site" evidence="15">
    <location>
        <position position="667"/>
    </location>
    <ligand>
        <name>ATP</name>
        <dbReference type="ChEBI" id="CHEBI:30616"/>
    </ligand>
</feature>
<keyword evidence="5 17" id="KW-0812">Transmembrane</keyword>
<sequence>MKSLLYWSIIRVLFFLFNCAVICFSSNIEWYERCGKHFSCGNVTNVGHPFWGGIRPKDCGYPELELKCEDNATAEIEIVGLKYQVLDINQSAQIVRLARDDLVQGICLDQFESTVLDSKLFEYAHGTHNITVLYGCPPPYGAMPASFTCKINGVNETDAYVLEGDVGPSFCNASVLVPVLGTLVDQIGNLSLSQIVKKGFKVEYKVDDGGLCSECEESQGRCGFDVSKNETFCICPDGNVGYPACSKSMIAIAAPDLFKCGNLNNLSYPFYDEENHPEYCGYPGFKLDCSNYMPEMSMSYNNNVDTSGMSMNTTQKFYLLDYNNASHTISVAREDYWESYCPKYQMSTSINFTLFTYTSNDKNVTIYYQCSYETMVSPYQFYCPADGMYGYFALNAPDMTWAGGCQRSIFVPVYQTAAATLTGNTSLHAALSSGFELKWSAENDLCDGCSGSGGACGYDPNLKRFTCYCTDGPHDSNCNVDNEAGNDTGKLKTQKTVYESDMSILYYSHCREVLPQDSYNSVVKRSLRCFLKSYSGVLAGGVGLLALLVCASLVIRQRRRRQYLSQAQSKDLGLGPPSSGLSSNNGFLYSRESTTSPSTNLSQSTPSYPSSTSDLDGASFYYGVKIFSNAELEEATDNFSESRELGDGGFGTVYYGKLHDGQLVAVKRLYESNWKRMGQFMNEVEILARLRHKYLVTLYGCTSKRSKELLLVYEYIPNGTVADHLHGKHAKSDTLPWSTRLNIAVQTAEALAFLHKSDVIHRDVKTTNILLDNNFQVKVADFGLSRLFPSDVTHVSTAPQGTPGYVDPEYYKSYRLTEKSDVYSFGVVLAELISSKPAVDVTRHRHDINLATMAADRIRKNALHELVDPALGCDKEYVVQQMVKLVAELAFQCLQEDMDMRPCMEEVLKSLRGIQKEMTNSLKQMVVDIQETDDDVGLLKNAPPPLSPETEVNYKRVR</sequence>
<dbReference type="EMBL" id="JAKOGI010000337">
    <property type="protein sequence ID" value="KAJ8436624.1"/>
    <property type="molecule type" value="Genomic_DNA"/>
</dbReference>
<gene>
    <name evidence="19" type="ORF">Cgig2_029870</name>
</gene>
<feature type="region of interest" description="Disordered" evidence="16">
    <location>
        <begin position="566"/>
        <end position="612"/>
    </location>
</feature>
<dbReference type="GO" id="GO:0005886">
    <property type="term" value="C:plasma membrane"/>
    <property type="evidence" value="ECO:0007669"/>
    <property type="project" value="UniProtKB-ARBA"/>
</dbReference>
<comment type="catalytic activity">
    <reaction evidence="14">
        <text>L-seryl-[protein] + ATP = O-phospho-L-seryl-[protein] + ADP + H(+)</text>
        <dbReference type="Rhea" id="RHEA:17989"/>
        <dbReference type="Rhea" id="RHEA-COMP:9863"/>
        <dbReference type="Rhea" id="RHEA-COMP:11604"/>
        <dbReference type="ChEBI" id="CHEBI:15378"/>
        <dbReference type="ChEBI" id="CHEBI:29999"/>
        <dbReference type="ChEBI" id="CHEBI:30616"/>
        <dbReference type="ChEBI" id="CHEBI:83421"/>
        <dbReference type="ChEBI" id="CHEBI:456216"/>
        <dbReference type="EC" id="2.7.11.1"/>
    </reaction>
</comment>
<evidence type="ECO:0000256" key="4">
    <source>
        <dbReference type="ARBA" id="ARBA00022679"/>
    </source>
</evidence>
<keyword evidence="3" id="KW-0723">Serine/threonine-protein kinase</keyword>
<dbReference type="PROSITE" id="PS50011">
    <property type="entry name" value="PROTEIN_KINASE_DOM"/>
    <property type="match status" value="1"/>
</dbReference>
<evidence type="ECO:0000256" key="6">
    <source>
        <dbReference type="ARBA" id="ARBA00022729"/>
    </source>
</evidence>
<evidence type="ECO:0000256" key="12">
    <source>
        <dbReference type="ARBA" id="ARBA00023180"/>
    </source>
</evidence>
<dbReference type="Proteomes" id="UP001153076">
    <property type="component" value="Unassembled WGS sequence"/>
</dbReference>
<evidence type="ECO:0000256" key="10">
    <source>
        <dbReference type="ARBA" id="ARBA00022989"/>
    </source>
</evidence>
<dbReference type="PANTHER" id="PTHR46008">
    <property type="entry name" value="LEAF RUST 10 DISEASE-RESISTANCE LOCUS RECEPTOR-LIKE PROTEIN KINASE-LIKE 1.4"/>
    <property type="match status" value="1"/>
</dbReference>
<evidence type="ECO:0000256" key="8">
    <source>
        <dbReference type="ARBA" id="ARBA00022777"/>
    </source>
</evidence>
<dbReference type="Pfam" id="PF13947">
    <property type="entry name" value="GUB_WAK_bind"/>
    <property type="match status" value="2"/>
</dbReference>
<keyword evidence="9 15" id="KW-0067">ATP-binding</keyword>
<feature type="transmembrane region" description="Helical" evidence="17">
    <location>
        <begin position="534"/>
        <end position="555"/>
    </location>
</feature>
<evidence type="ECO:0000256" key="11">
    <source>
        <dbReference type="ARBA" id="ARBA00023136"/>
    </source>
</evidence>
<dbReference type="EC" id="2.7.11.1" evidence="2"/>
<dbReference type="GO" id="GO:0005524">
    <property type="term" value="F:ATP binding"/>
    <property type="evidence" value="ECO:0007669"/>
    <property type="project" value="UniProtKB-UniRule"/>
</dbReference>
<dbReference type="SMART" id="SM00220">
    <property type="entry name" value="S_TKc"/>
    <property type="match status" value="1"/>
</dbReference>
<dbReference type="AlphaFoldDB" id="A0A9Q1K4E0"/>
<reference evidence="19" key="1">
    <citation type="submission" date="2022-04" db="EMBL/GenBank/DDBJ databases">
        <title>Carnegiea gigantea Genome sequencing and assembly v2.</title>
        <authorList>
            <person name="Copetti D."/>
            <person name="Sanderson M.J."/>
            <person name="Burquez A."/>
            <person name="Wojciechowski M.F."/>
        </authorList>
    </citation>
    <scope>NUCLEOTIDE SEQUENCE</scope>
    <source>
        <strain evidence="19">SGP5-SGP5p</strain>
        <tissue evidence="19">Aerial part</tissue>
    </source>
</reference>
<dbReference type="InterPro" id="IPR000719">
    <property type="entry name" value="Prot_kinase_dom"/>
</dbReference>
<keyword evidence="12" id="KW-0325">Glycoprotein</keyword>
<evidence type="ECO:0000256" key="16">
    <source>
        <dbReference type="SAM" id="MobiDB-lite"/>
    </source>
</evidence>
<protein>
    <recommendedName>
        <fullName evidence="2">non-specific serine/threonine protein kinase</fullName>
        <ecNumber evidence="2">2.7.11.1</ecNumber>
    </recommendedName>
</protein>
<evidence type="ECO:0000256" key="13">
    <source>
        <dbReference type="ARBA" id="ARBA00047899"/>
    </source>
</evidence>
<dbReference type="CDD" id="cd14066">
    <property type="entry name" value="STKc_IRAK"/>
    <property type="match status" value="1"/>
</dbReference>
<evidence type="ECO:0000256" key="17">
    <source>
        <dbReference type="SAM" id="Phobius"/>
    </source>
</evidence>
<dbReference type="Pfam" id="PF00069">
    <property type="entry name" value="Pkinase"/>
    <property type="match status" value="1"/>
</dbReference>
<dbReference type="OrthoDB" id="4062651at2759"/>
<evidence type="ECO:0000256" key="14">
    <source>
        <dbReference type="ARBA" id="ARBA00048679"/>
    </source>
</evidence>
<evidence type="ECO:0000256" key="1">
    <source>
        <dbReference type="ARBA" id="ARBA00004167"/>
    </source>
</evidence>
<feature type="compositionally biased region" description="Polar residues" evidence="16">
    <location>
        <begin position="591"/>
        <end position="601"/>
    </location>
</feature>
<comment type="caution">
    <text evidence="19">The sequence shown here is derived from an EMBL/GenBank/DDBJ whole genome shotgun (WGS) entry which is preliminary data.</text>
</comment>
<keyword evidence="10 17" id="KW-1133">Transmembrane helix</keyword>
<evidence type="ECO:0000259" key="18">
    <source>
        <dbReference type="PROSITE" id="PS50011"/>
    </source>
</evidence>
<organism evidence="19 20">
    <name type="scientific">Carnegiea gigantea</name>
    <dbReference type="NCBI Taxonomy" id="171969"/>
    <lineage>
        <taxon>Eukaryota</taxon>
        <taxon>Viridiplantae</taxon>
        <taxon>Streptophyta</taxon>
        <taxon>Embryophyta</taxon>
        <taxon>Tracheophyta</taxon>
        <taxon>Spermatophyta</taxon>
        <taxon>Magnoliopsida</taxon>
        <taxon>eudicotyledons</taxon>
        <taxon>Gunneridae</taxon>
        <taxon>Pentapetalae</taxon>
        <taxon>Caryophyllales</taxon>
        <taxon>Cactineae</taxon>
        <taxon>Cactaceae</taxon>
        <taxon>Cactoideae</taxon>
        <taxon>Echinocereeae</taxon>
        <taxon>Carnegiea</taxon>
    </lineage>
</organism>
<dbReference type="GO" id="GO:0030247">
    <property type="term" value="F:polysaccharide binding"/>
    <property type="evidence" value="ECO:0007669"/>
    <property type="project" value="InterPro"/>
</dbReference>
<dbReference type="InterPro" id="IPR011009">
    <property type="entry name" value="Kinase-like_dom_sf"/>
</dbReference>
<evidence type="ECO:0000256" key="9">
    <source>
        <dbReference type="ARBA" id="ARBA00022840"/>
    </source>
</evidence>
<evidence type="ECO:0000256" key="2">
    <source>
        <dbReference type="ARBA" id="ARBA00012513"/>
    </source>
</evidence>
<evidence type="ECO:0000313" key="19">
    <source>
        <dbReference type="EMBL" id="KAJ8436624.1"/>
    </source>
</evidence>
<dbReference type="PROSITE" id="PS00108">
    <property type="entry name" value="PROTEIN_KINASE_ST"/>
    <property type="match status" value="1"/>
</dbReference>
<evidence type="ECO:0000256" key="7">
    <source>
        <dbReference type="ARBA" id="ARBA00022741"/>
    </source>
</evidence>
<dbReference type="InterPro" id="IPR032872">
    <property type="entry name" value="WAK_assoc_C"/>
</dbReference>
<dbReference type="PROSITE" id="PS00107">
    <property type="entry name" value="PROTEIN_KINASE_ATP"/>
    <property type="match status" value="1"/>
</dbReference>
<feature type="region of interest" description="Disordered" evidence="16">
    <location>
        <begin position="937"/>
        <end position="958"/>
    </location>
</feature>
<dbReference type="FunFam" id="1.10.510.10:FF:000161">
    <property type="entry name" value="Wall-associated receptor kinase-like 20"/>
    <property type="match status" value="1"/>
</dbReference>
<dbReference type="InterPro" id="IPR017441">
    <property type="entry name" value="Protein_kinase_ATP_BS"/>
</dbReference>
<keyword evidence="8" id="KW-0418">Kinase</keyword>
<evidence type="ECO:0000313" key="20">
    <source>
        <dbReference type="Proteomes" id="UP001153076"/>
    </source>
</evidence>
<comment type="catalytic activity">
    <reaction evidence="13">
        <text>L-threonyl-[protein] + ATP = O-phospho-L-threonyl-[protein] + ADP + H(+)</text>
        <dbReference type="Rhea" id="RHEA:46608"/>
        <dbReference type="Rhea" id="RHEA-COMP:11060"/>
        <dbReference type="Rhea" id="RHEA-COMP:11605"/>
        <dbReference type="ChEBI" id="CHEBI:15378"/>
        <dbReference type="ChEBI" id="CHEBI:30013"/>
        <dbReference type="ChEBI" id="CHEBI:30616"/>
        <dbReference type="ChEBI" id="CHEBI:61977"/>
        <dbReference type="ChEBI" id="CHEBI:456216"/>
        <dbReference type="EC" id="2.7.11.1"/>
    </reaction>
</comment>
<feature type="transmembrane region" description="Helical" evidence="17">
    <location>
        <begin position="12"/>
        <end position="31"/>
    </location>
</feature>
<dbReference type="SUPFAM" id="SSF56112">
    <property type="entry name" value="Protein kinase-like (PK-like)"/>
    <property type="match status" value="1"/>
</dbReference>
<evidence type="ECO:0000256" key="15">
    <source>
        <dbReference type="PROSITE-ProRule" id="PRU10141"/>
    </source>
</evidence>